<dbReference type="InterPro" id="IPR020612">
    <property type="entry name" value="Methylthiotransferase_CS"/>
</dbReference>
<dbReference type="InterPro" id="IPR038135">
    <property type="entry name" value="Methylthiotransferase_N_sf"/>
</dbReference>
<dbReference type="eggNOG" id="COG0621">
    <property type="taxonomic scope" value="Bacteria"/>
</dbReference>
<dbReference type="InterPro" id="IPR007197">
    <property type="entry name" value="rSAM"/>
</dbReference>
<name>A0A0L6JK01_9FIRM</name>
<dbReference type="PANTHER" id="PTHR43837">
    <property type="entry name" value="RIBOSOMAL PROTEIN S12 METHYLTHIOTRANSFERASE RIMO"/>
    <property type="match status" value="1"/>
</dbReference>
<evidence type="ECO:0000256" key="7">
    <source>
        <dbReference type="ARBA" id="ARBA00023014"/>
    </source>
</evidence>
<evidence type="ECO:0000259" key="9">
    <source>
        <dbReference type="PROSITE" id="PS50926"/>
    </source>
</evidence>
<dbReference type="Gene3D" id="3.80.30.20">
    <property type="entry name" value="tm_1862 like domain"/>
    <property type="match status" value="1"/>
</dbReference>
<evidence type="ECO:0000259" key="10">
    <source>
        <dbReference type="PROSITE" id="PS51449"/>
    </source>
</evidence>
<feature type="binding site" evidence="8">
    <location>
        <position position="81"/>
    </location>
    <ligand>
        <name>[4Fe-4S] cluster</name>
        <dbReference type="ChEBI" id="CHEBI:49883"/>
        <label>1</label>
    </ligand>
</feature>
<dbReference type="InterPro" id="IPR005840">
    <property type="entry name" value="Ribosomal_uS12_MeSTrfase_RimO"/>
</dbReference>
<dbReference type="GO" id="GO:0005829">
    <property type="term" value="C:cytosol"/>
    <property type="evidence" value="ECO:0007669"/>
    <property type="project" value="TreeGrafter"/>
</dbReference>
<dbReference type="GO" id="GO:0005840">
    <property type="term" value="C:ribosome"/>
    <property type="evidence" value="ECO:0007669"/>
    <property type="project" value="UniProtKB-KW"/>
</dbReference>
<dbReference type="SFLD" id="SFLDF00274">
    <property type="entry name" value="ribosomal_protein_S12_methylth"/>
    <property type="match status" value="1"/>
</dbReference>
<dbReference type="AlphaFoldDB" id="A0A0L6JK01"/>
<dbReference type="EC" id="2.8.4.4" evidence="8"/>
<feature type="domain" description="Radical SAM core" evidence="11">
    <location>
        <begin position="141"/>
        <end position="372"/>
    </location>
</feature>
<dbReference type="PATRIC" id="fig|398512.5.peg.1356"/>
<dbReference type="SFLD" id="SFLDG01082">
    <property type="entry name" value="B12-binding_domain_containing"/>
    <property type="match status" value="1"/>
</dbReference>
<evidence type="ECO:0000256" key="6">
    <source>
        <dbReference type="ARBA" id="ARBA00023004"/>
    </source>
</evidence>
<dbReference type="OrthoDB" id="9805215at2"/>
<dbReference type="InterPro" id="IPR058240">
    <property type="entry name" value="rSAM_sf"/>
</dbReference>
<proteinExistence type="inferred from homology"/>
<dbReference type="CDD" id="cd01335">
    <property type="entry name" value="Radical_SAM"/>
    <property type="match status" value="1"/>
</dbReference>
<dbReference type="HAMAP" id="MF_01865">
    <property type="entry name" value="MTTase_RimO"/>
    <property type="match status" value="1"/>
</dbReference>
<dbReference type="InterPro" id="IPR012340">
    <property type="entry name" value="NA-bd_OB-fold"/>
</dbReference>
<feature type="binding site" evidence="8">
    <location>
        <position position="162"/>
    </location>
    <ligand>
        <name>[4Fe-4S] cluster</name>
        <dbReference type="ChEBI" id="CHEBI:49883"/>
        <label>2</label>
        <note>4Fe-4S-S-AdoMet</note>
    </ligand>
</feature>
<feature type="binding site" evidence="8">
    <location>
        <position position="159"/>
    </location>
    <ligand>
        <name>[4Fe-4S] cluster</name>
        <dbReference type="ChEBI" id="CHEBI:49883"/>
        <label>2</label>
        <note>4Fe-4S-S-AdoMet</note>
    </ligand>
</feature>
<dbReference type="SUPFAM" id="SSF102114">
    <property type="entry name" value="Radical SAM enzymes"/>
    <property type="match status" value="1"/>
</dbReference>
<dbReference type="InterPro" id="IPR002792">
    <property type="entry name" value="TRAM_dom"/>
</dbReference>
<dbReference type="FunFam" id="3.80.30.20:FF:000001">
    <property type="entry name" value="tRNA-2-methylthio-N(6)-dimethylallyladenosine synthase 2"/>
    <property type="match status" value="1"/>
</dbReference>
<dbReference type="PROSITE" id="PS01278">
    <property type="entry name" value="MTTASE_RADICAL"/>
    <property type="match status" value="1"/>
</dbReference>
<evidence type="ECO:0000256" key="4">
    <source>
        <dbReference type="ARBA" id="ARBA00022691"/>
    </source>
</evidence>
<comment type="function">
    <text evidence="8">Catalyzes the methylthiolation of an aspartic acid residue of ribosomal protein uS12.</text>
</comment>
<dbReference type="GO" id="GO:0140101">
    <property type="term" value="F:catalytic activity, acting on a tRNA"/>
    <property type="evidence" value="ECO:0007669"/>
    <property type="project" value="UniProtKB-ARBA"/>
</dbReference>
<keyword evidence="4 8" id="KW-0949">S-adenosyl-L-methionine</keyword>
<evidence type="ECO:0000259" key="11">
    <source>
        <dbReference type="PROSITE" id="PS51918"/>
    </source>
</evidence>
<comment type="catalytic activity">
    <reaction evidence="8">
        <text>L-aspartate(89)-[ribosomal protein uS12]-hydrogen + (sulfur carrier)-SH + AH2 + 2 S-adenosyl-L-methionine = 3-methylsulfanyl-L-aspartate(89)-[ribosomal protein uS12]-hydrogen + (sulfur carrier)-H + 5'-deoxyadenosine + L-methionine + A + S-adenosyl-L-homocysteine + 2 H(+)</text>
        <dbReference type="Rhea" id="RHEA:37087"/>
        <dbReference type="Rhea" id="RHEA-COMP:10460"/>
        <dbReference type="Rhea" id="RHEA-COMP:10461"/>
        <dbReference type="Rhea" id="RHEA-COMP:14737"/>
        <dbReference type="Rhea" id="RHEA-COMP:14739"/>
        <dbReference type="ChEBI" id="CHEBI:13193"/>
        <dbReference type="ChEBI" id="CHEBI:15378"/>
        <dbReference type="ChEBI" id="CHEBI:17319"/>
        <dbReference type="ChEBI" id="CHEBI:17499"/>
        <dbReference type="ChEBI" id="CHEBI:29917"/>
        <dbReference type="ChEBI" id="CHEBI:29961"/>
        <dbReference type="ChEBI" id="CHEBI:57844"/>
        <dbReference type="ChEBI" id="CHEBI:57856"/>
        <dbReference type="ChEBI" id="CHEBI:59789"/>
        <dbReference type="ChEBI" id="CHEBI:64428"/>
        <dbReference type="ChEBI" id="CHEBI:73599"/>
        <dbReference type="EC" id="2.8.4.4"/>
    </reaction>
</comment>
<organism evidence="12 13">
    <name type="scientific">Pseudobacteroides cellulosolvens ATCC 35603 = DSM 2933</name>
    <dbReference type="NCBI Taxonomy" id="398512"/>
    <lineage>
        <taxon>Bacteria</taxon>
        <taxon>Bacillati</taxon>
        <taxon>Bacillota</taxon>
        <taxon>Clostridia</taxon>
        <taxon>Eubacteriales</taxon>
        <taxon>Oscillospiraceae</taxon>
        <taxon>Pseudobacteroides</taxon>
    </lineage>
</organism>
<dbReference type="Pfam" id="PF00919">
    <property type="entry name" value="UPF0004"/>
    <property type="match status" value="1"/>
</dbReference>
<dbReference type="STRING" id="398512.Bccel_1305"/>
<evidence type="ECO:0000256" key="2">
    <source>
        <dbReference type="ARBA" id="ARBA00022490"/>
    </source>
</evidence>
<keyword evidence="6 8" id="KW-0408">Iron</keyword>
<comment type="subcellular location">
    <subcellularLocation>
        <location evidence="8">Cytoplasm</location>
    </subcellularLocation>
</comment>
<evidence type="ECO:0000256" key="8">
    <source>
        <dbReference type="HAMAP-Rule" id="MF_01865"/>
    </source>
</evidence>
<keyword evidence="5 8" id="KW-0479">Metal-binding</keyword>
<dbReference type="GO" id="GO:0035599">
    <property type="term" value="F:aspartic acid methylthiotransferase activity"/>
    <property type="evidence" value="ECO:0007669"/>
    <property type="project" value="TreeGrafter"/>
</dbReference>
<keyword evidence="7 8" id="KW-0411">Iron-sulfur</keyword>
<accession>A0A0L6JK01</accession>
<dbReference type="GO" id="GO:0035600">
    <property type="term" value="P:tRNA methylthiolation"/>
    <property type="evidence" value="ECO:0007669"/>
    <property type="project" value="UniProtKB-ARBA"/>
</dbReference>
<dbReference type="Gene3D" id="3.40.50.12160">
    <property type="entry name" value="Methylthiotransferase, N-terminal domain"/>
    <property type="match status" value="1"/>
</dbReference>
<comment type="caution">
    <text evidence="12">The sequence shown here is derived from an EMBL/GenBank/DDBJ whole genome shotgun (WGS) entry which is preliminary data.</text>
</comment>
<reference evidence="13" key="1">
    <citation type="submission" date="2015-07" db="EMBL/GenBank/DDBJ databases">
        <title>Near-Complete Genome Sequence of the Cellulolytic Bacterium Bacteroides (Pseudobacteroides) cellulosolvens ATCC 35603.</title>
        <authorList>
            <person name="Dassa B."/>
            <person name="Utturkar S.M."/>
            <person name="Klingeman D.M."/>
            <person name="Hurt R.A."/>
            <person name="Keller M."/>
            <person name="Xu J."/>
            <person name="Reddy Y.H.K."/>
            <person name="Borovok I."/>
            <person name="Grinberg I.R."/>
            <person name="Lamed R."/>
            <person name="Zhivin O."/>
            <person name="Bayer E.A."/>
            <person name="Brown S.D."/>
        </authorList>
    </citation>
    <scope>NUCLEOTIDE SEQUENCE [LARGE SCALE GENOMIC DNA]</scope>
    <source>
        <strain evidence="13">DSM 2933</strain>
    </source>
</reference>
<comment type="similarity">
    <text evidence="8">Belongs to the methylthiotransferase family. RimO subfamily.</text>
</comment>
<dbReference type="NCBIfam" id="TIGR00089">
    <property type="entry name" value="MiaB/RimO family radical SAM methylthiotransferase"/>
    <property type="match status" value="1"/>
</dbReference>
<feature type="domain" description="MTTase N-terminal" evidence="10">
    <location>
        <begin position="3"/>
        <end position="118"/>
    </location>
</feature>
<keyword evidence="13" id="KW-1185">Reference proteome</keyword>
<dbReference type="InterPro" id="IPR023404">
    <property type="entry name" value="rSAM_horseshoe"/>
</dbReference>
<dbReference type="EMBL" id="LGTC01000001">
    <property type="protein sequence ID" value="KNY26043.1"/>
    <property type="molecule type" value="Genomic_DNA"/>
</dbReference>
<feature type="binding site" evidence="8">
    <location>
        <position position="48"/>
    </location>
    <ligand>
        <name>[4Fe-4S] cluster</name>
        <dbReference type="ChEBI" id="CHEBI:49883"/>
        <label>1</label>
    </ligand>
</feature>
<protein>
    <recommendedName>
        <fullName evidence="8">Ribosomal protein uS12 methylthiotransferase RimO</fullName>
        <shortName evidence="8">uS12 MTTase</shortName>
        <shortName evidence="8">uS12 methylthiotransferase</shortName>
        <ecNumber evidence="8">2.8.4.4</ecNumber>
    </recommendedName>
    <alternativeName>
        <fullName evidence="8">Ribosomal protein uS12 (aspartate-C(3))-methylthiotransferase</fullName>
    </alternativeName>
    <alternativeName>
        <fullName evidence="8">Ribosome maturation factor RimO</fullName>
    </alternativeName>
</protein>
<sequence length="446" mass="50735">MKKKIGVISLGCPKNLIDSEIMLGLIKNCEYEIVNEKEEAQILIVNTCGFIESAKQESINTILEMAECKKDRCELLIVTGCLAERYKGDIINEIPEVDACVGTGNVALICDVIEKAYKGEKQVLYGKLDDTSYLNTERVVSTKNGFAYLKIAEGCDNCCTYCIIPSLRGRFRSRNMEDVLLEAESLSKNGAKEIILVAQDTTRYGLDIYGKKMLSELLRKLSSIDDVKWIRLLYCYPEEIDEELVNEISQNNKVLKYLDIPFQHASDKVLKAMGRRGTSNEYKKLIMDLRSRIPGIVLRTSVIVGFPGETEEDFNELYKFFSEYKVDRLGVFSYSREENTPASKYKNQISSKTIKKRFDLMMDLQKETMDLNNSFRLDKIYPTIVEGVADDGIFYIGRTYAEAPDIDSLIYFTSEEPVQIGDIVKVKIMNIDNYDLIGAVTNEFTE</sequence>
<feature type="binding site" evidence="8">
    <location>
        <position position="12"/>
    </location>
    <ligand>
        <name>[4Fe-4S] cluster</name>
        <dbReference type="ChEBI" id="CHEBI:49883"/>
        <label>1</label>
    </ligand>
</feature>
<dbReference type="PROSITE" id="PS51918">
    <property type="entry name" value="RADICAL_SAM"/>
    <property type="match status" value="1"/>
</dbReference>
<dbReference type="SMART" id="SM00729">
    <property type="entry name" value="Elp3"/>
    <property type="match status" value="1"/>
</dbReference>
<feature type="binding site" evidence="8">
    <location>
        <position position="155"/>
    </location>
    <ligand>
        <name>[4Fe-4S] cluster</name>
        <dbReference type="ChEBI" id="CHEBI:49883"/>
        <label>2</label>
        <note>4Fe-4S-S-AdoMet</note>
    </ligand>
</feature>
<evidence type="ECO:0000256" key="1">
    <source>
        <dbReference type="ARBA" id="ARBA00022485"/>
    </source>
</evidence>
<dbReference type="Pfam" id="PF18693">
    <property type="entry name" value="TRAM_2"/>
    <property type="match status" value="1"/>
</dbReference>
<evidence type="ECO:0000256" key="3">
    <source>
        <dbReference type="ARBA" id="ARBA00022679"/>
    </source>
</evidence>
<dbReference type="InterPro" id="IPR005839">
    <property type="entry name" value="Methylthiotransferase"/>
</dbReference>
<keyword evidence="3 8" id="KW-0808">Transferase</keyword>
<dbReference type="PROSITE" id="PS51449">
    <property type="entry name" value="MTTASE_N"/>
    <property type="match status" value="1"/>
</dbReference>
<dbReference type="SFLD" id="SFLDG01061">
    <property type="entry name" value="methylthiotransferase"/>
    <property type="match status" value="1"/>
</dbReference>
<gene>
    <name evidence="8" type="primary">rimO</name>
    <name evidence="12" type="ORF">Bccel_1305</name>
</gene>
<dbReference type="GO" id="GO:0051539">
    <property type="term" value="F:4 iron, 4 sulfur cluster binding"/>
    <property type="evidence" value="ECO:0007669"/>
    <property type="project" value="UniProtKB-UniRule"/>
</dbReference>
<keyword evidence="2 8" id="KW-0963">Cytoplasm</keyword>
<dbReference type="Gene3D" id="2.40.50.140">
    <property type="entry name" value="Nucleic acid-binding proteins"/>
    <property type="match status" value="1"/>
</dbReference>
<dbReference type="GO" id="GO:0103039">
    <property type="term" value="F:protein methylthiotransferase activity"/>
    <property type="evidence" value="ECO:0007669"/>
    <property type="project" value="UniProtKB-EC"/>
</dbReference>
<feature type="domain" description="TRAM" evidence="9">
    <location>
        <begin position="374"/>
        <end position="442"/>
    </location>
</feature>
<dbReference type="InterPro" id="IPR006638">
    <property type="entry name" value="Elp3/MiaA/NifB-like_rSAM"/>
</dbReference>
<dbReference type="GO" id="GO:0046872">
    <property type="term" value="F:metal ion binding"/>
    <property type="evidence" value="ECO:0007669"/>
    <property type="project" value="UniProtKB-KW"/>
</dbReference>
<dbReference type="NCBIfam" id="TIGR01125">
    <property type="entry name" value="30S ribosomal protein S12 methylthiotransferase RimO"/>
    <property type="match status" value="1"/>
</dbReference>
<keyword evidence="12" id="KW-0687">Ribonucleoprotein</keyword>
<keyword evidence="1 8" id="KW-0004">4Fe-4S</keyword>
<dbReference type="RefSeq" id="WP_036944337.1">
    <property type="nucleotide sequence ID" value="NZ_JQKC01000027.1"/>
</dbReference>
<dbReference type="PANTHER" id="PTHR43837:SF1">
    <property type="entry name" value="RIBOSOMAL PROTEIN US12 METHYLTHIOTRANSFERASE RIMO"/>
    <property type="match status" value="1"/>
</dbReference>
<dbReference type="Proteomes" id="UP000036923">
    <property type="component" value="Unassembled WGS sequence"/>
</dbReference>
<evidence type="ECO:0000313" key="13">
    <source>
        <dbReference type="Proteomes" id="UP000036923"/>
    </source>
</evidence>
<dbReference type="PROSITE" id="PS50926">
    <property type="entry name" value="TRAM"/>
    <property type="match status" value="1"/>
</dbReference>
<comment type="cofactor">
    <cofactor evidence="8">
        <name>[4Fe-4S] cluster</name>
        <dbReference type="ChEBI" id="CHEBI:49883"/>
    </cofactor>
    <text evidence="8">Binds 2 [4Fe-4S] clusters. One cluster is coordinated with 3 cysteines and an exchangeable S-adenosyl-L-methionine.</text>
</comment>
<dbReference type="SFLD" id="SFLDS00029">
    <property type="entry name" value="Radical_SAM"/>
    <property type="match status" value="1"/>
</dbReference>
<dbReference type="Pfam" id="PF04055">
    <property type="entry name" value="Radical_SAM"/>
    <property type="match status" value="1"/>
</dbReference>
<evidence type="ECO:0000256" key="5">
    <source>
        <dbReference type="ARBA" id="ARBA00022723"/>
    </source>
</evidence>
<evidence type="ECO:0000313" key="12">
    <source>
        <dbReference type="EMBL" id="KNY26043.1"/>
    </source>
</evidence>
<dbReference type="InterPro" id="IPR013848">
    <property type="entry name" value="Methylthiotransferase_N"/>
</dbReference>
<keyword evidence="12" id="KW-0689">Ribosomal protein</keyword>